<dbReference type="InterPro" id="IPR036101">
    <property type="entry name" value="CarD-like/TRCF_RID_sf"/>
</dbReference>
<dbReference type="EMBL" id="CP009245">
    <property type="protein sequence ID" value="APT85476.1"/>
    <property type="molecule type" value="Genomic_DNA"/>
</dbReference>
<dbReference type="InterPro" id="IPR052531">
    <property type="entry name" value="CarD-like_regulator"/>
</dbReference>
<evidence type="ECO:0000259" key="2">
    <source>
        <dbReference type="SMART" id="SM01058"/>
    </source>
</evidence>
<feature type="domain" description="CarD-like/TRCF RNAP-interacting" evidence="2">
    <location>
        <begin position="2"/>
        <end position="112"/>
    </location>
</feature>
<dbReference type="GO" id="GO:0009303">
    <property type="term" value="P:rRNA transcription"/>
    <property type="evidence" value="ECO:0007669"/>
    <property type="project" value="TreeGrafter"/>
</dbReference>
<feature type="region of interest" description="Disordered" evidence="1">
    <location>
        <begin position="160"/>
        <end position="194"/>
    </location>
</feature>
<evidence type="ECO:0000313" key="4">
    <source>
        <dbReference type="Proteomes" id="UP000185478"/>
    </source>
</evidence>
<dbReference type="InterPro" id="IPR048792">
    <property type="entry name" value="CarD_C"/>
</dbReference>
<dbReference type="Pfam" id="PF02559">
    <property type="entry name" value="CarD_TRCF_RID"/>
    <property type="match status" value="1"/>
</dbReference>
<dbReference type="Gene3D" id="1.20.58.1290">
    <property type="entry name" value="CarD-like, C-terminal domain"/>
    <property type="match status" value="1"/>
</dbReference>
<dbReference type="SMART" id="SM01058">
    <property type="entry name" value="CarD_TRCF"/>
    <property type="match status" value="1"/>
</dbReference>
<dbReference type="Pfam" id="PF21095">
    <property type="entry name" value="CarD_C"/>
    <property type="match status" value="1"/>
</dbReference>
<dbReference type="RefSeq" id="WP_075727572.1">
    <property type="nucleotide sequence ID" value="NZ_CP009245.1"/>
</dbReference>
<sequence>MDFKVGDTVVYPHHGAAVIEAIEHRELGGETLEYLVLQIHQSDLTVRVPAMNAELVGVRDVVGEEGLLKVFGVLRETDVEEAGNWSRRYKANQERLASGDVNKVAEVVRDLWRRDQDRGLSAGEKRMLAKARQVLVGELALADNVDEKKADELEALMQDALEKQKASAPQEDTKGADDLDDDDDVDLDSIDFDD</sequence>
<feature type="compositionally biased region" description="Basic and acidic residues" evidence="1">
    <location>
        <begin position="160"/>
        <end position="177"/>
    </location>
</feature>
<dbReference type="KEGG" id="caqu:CAQU_10905"/>
<dbReference type="STRING" id="1431546.CAQU_10905"/>
<accession>A0A1L7CHZ1</accession>
<reference evidence="3 4" key="1">
    <citation type="submission" date="2014-08" db="EMBL/GenBank/DDBJ databases">
        <title>Complete genome sequence of Corynebacterium aquilae S-613T(T) (=DSM 44791(T)), isolated from the choana of a healthy golden eagle.</title>
        <authorList>
            <person name="Ruckert C."/>
            <person name="Albersmeier A."/>
            <person name="Winkler A."/>
            <person name="Kalinowski J."/>
        </authorList>
    </citation>
    <scope>NUCLEOTIDE SEQUENCE [LARGE SCALE GENOMIC DNA]</scope>
    <source>
        <strain evidence="3 4">S-613</strain>
    </source>
</reference>
<gene>
    <name evidence="3" type="ORF">CAQU_10905</name>
</gene>
<dbReference type="Gene3D" id="2.40.10.170">
    <property type="match status" value="1"/>
</dbReference>
<dbReference type="SUPFAM" id="SSF141259">
    <property type="entry name" value="CarD-like"/>
    <property type="match status" value="1"/>
</dbReference>
<proteinExistence type="predicted"/>
<protein>
    <submittedName>
        <fullName evidence="3">CarD family transcriptional regulator</fullName>
    </submittedName>
</protein>
<dbReference type="InterPro" id="IPR042215">
    <property type="entry name" value="CarD-like_C"/>
</dbReference>
<dbReference type="PANTHER" id="PTHR38447">
    <property type="entry name" value="TRANSCRIPTION FACTOR YDEB-RELATED"/>
    <property type="match status" value="1"/>
</dbReference>
<dbReference type="InterPro" id="IPR003711">
    <property type="entry name" value="CarD-like/TRCF_RID"/>
</dbReference>
<evidence type="ECO:0000256" key="1">
    <source>
        <dbReference type="SAM" id="MobiDB-lite"/>
    </source>
</evidence>
<dbReference type="PANTHER" id="PTHR38447:SF1">
    <property type="entry name" value="RNA POLYMERASE-BINDING TRANSCRIPTION FACTOR CARD"/>
    <property type="match status" value="1"/>
</dbReference>
<keyword evidence="4" id="KW-1185">Reference proteome</keyword>
<feature type="compositionally biased region" description="Acidic residues" evidence="1">
    <location>
        <begin position="178"/>
        <end position="194"/>
    </location>
</feature>
<dbReference type="Proteomes" id="UP000185478">
    <property type="component" value="Chromosome"/>
</dbReference>
<dbReference type="OrthoDB" id="9786074at2"/>
<dbReference type="AlphaFoldDB" id="A0A1L7CHZ1"/>
<evidence type="ECO:0000313" key="3">
    <source>
        <dbReference type="EMBL" id="APT85476.1"/>
    </source>
</evidence>
<name>A0A1L7CHZ1_9CORY</name>
<organism evidence="3 4">
    <name type="scientific">Corynebacterium aquilae DSM 44791</name>
    <dbReference type="NCBI Taxonomy" id="1431546"/>
    <lineage>
        <taxon>Bacteria</taxon>
        <taxon>Bacillati</taxon>
        <taxon>Actinomycetota</taxon>
        <taxon>Actinomycetes</taxon>
        <taxon>Mycobacteriales</taxon>
        <taxon>Corynebacteriaceae</taxon>
        <taxon>Corynebacterium</taxon>
    </lineage>
</organism>